<proteinExistence type="predicted"/>
<dbReference type="PANTHER" id="PTHR47894">
    <property type="entry name" value="HTH-TYPE TRANSCRIPTIONAL REGULATOR GADX"/>
    <property type="match status" value="1"/>
</dbReference>
<dbReference type="RefSeq" id="WP_087462324.1">
    <property type="nucleotide sequence ID" value="NZ_CP021425.1"/>
</dbReference>
<dbReference type="KEGG" id="ome:OLMES_3389"/>
<dbReference type="Gene3D" id="1.10.10.60">
    <property type="entry name" value="Homeodomain-like"/>
    <property type="match status" value="1"/>
</dbReference>
<keyword evidence="1" id="KW-0805">Transcription regulation</keyword>
<dbReference type="GO" id="GO:0003700">
    <property type="term" value="F:DNA-binding transcription factor activity"/>
    <property type="evidence" value="ECO:0007669"/>
    <property type="project" value="InterPro"/>
</dbReference>
<dbReference type="AlphaFoldDB" id="A0A1Y0IA80"/>
<dbReference type="InterPro" id="IPR018060">
    <property type="entry name" value="HTH_AraC"/>
</dbReference>
<evidence type="ECO:0000313" key="6">
    <source>
        <dbReference type="Proteomes" id="UP000196027"/>
    </source>
</evidence>
<dbReference type="PROSITE" id="PS01124">
    <property type="entry name" value="HTH_ARAC_FAMILY_2"/>
    <property type="match status" value="1"/>
</dbReference>
<organism evidence="5 6">
    <name type="scientific">Oleiphilus messinensis</name>
    <dbReference type="NCBI Taxonomy" id="141451"/>
    <lineage>
        <taxon>Bacteria</taxon>
        <taxon>Pseudomonadati</taxon>
        <taxon>Pseudomonadota</taxon>
        <taxon>Gammaproteobacteria</taxon>
        <taxon>Oceanospirillales</taxon>
        <taxon>Oleiphilaceae</taxon>
        <taxon>Oleiphilus</taxon>
    </lineage>
</organism>
<dbReference type="EMBL" id="CP021425">
    <property type="protein sequence ID" value="ARU57427.1"/>
    <property type="molecule type" value="Genomic_DNA"/>
</dbReference>
<name>A0A1Y0IA80_9GAMM</name>
<evidence type="ECO:0000259" key="4">
    <source>
        <dbReference type="PROSITE" id="PS01124"/>
    </source>
</evidence>
<protein>
    <submittedName>
        <fullName evidence="5">AraC family transcriptional regulator</fullName>
    </submittedName>
</protein>
<dbReference type="SMART" id="SM00342">
    <property type="entry name" value="HTH_ARAC"/>
    <property type="match status" value="1"/>
</dbReference>
<dbReference type="Proteomes" id="UP000196027">
    <property type="component" value="Chromosome"/>
</dbReference>
<evidence type="ECO:0000256" key="2">
    <source>
        <dbReference type="ARBA" id="ARBA00023125"/>
    </source>
</evidence>
<keyword evidence="3" id="KW-0804">Transcription</keyword>
<keyword evidence="6" id="KW-1185">Reference proteome</keyword>
<dbReference type="SUPFAM" id="SSF46689">
    <property type="entry name" value="Homeodomain-like"/>
    <property type="match status" value="1"/>
</dbReference>
<evidence type="ECO:0000256" key="1">
    <source>
        <dbReference type="ARBA" id="ARBA00023015"/>
    </source>
</evidence>
<keyword evidence="2" id="KW-0238">DNA-binding</keyword>
<feature type="domain" description="HTH araC/xylS-type" evidence="4">
    <location>
        <begin position="242"/>
        <end position="342"/>
    </location>
</feature>
<dbReference type="GO" id="GO:0000976">
    <property type="term" value="F:transcription cis-regulatory region binding"/>
    <property type="evidence" value="ECO:0007669"/>
    <property type="project" value="TreeGrafter"/>
</dbReference>
<evidence type="ECO:0000313" key="5">
    <source>
        <dbReference type="EMBL" id="ARU57427.1"/>
    </source>
</evidence>
<evidence type="ECO:0000256" key="3">
    <source>
        <dbReference type="ARBA" id="ARBA00023163"/>
    </source>
</evidence>
<dbReference type="PANTHER" id="PTHR47894:SF1">
    <property type="entry name" value="HTH-TYPE TRANSCRIPTIONAL REGULATOR VQSM"/>
    <property type="match status" value="1"/>
</dbReference>
<dbReference type="GO" id="GO:0005829">
    <property type="term" value="C:cytosol"/>
    <property type="evidence" value="ECO:0007669"/>
    <property type="project" value="TreeGrafter"/>
</dbReference>
<dbReference type="Pfam" id="PF12625">
    <property type="entry name" value="Arabinose_bd"/>
    <property type="match status" value="1"/>
</dbReference>
<gene>
    <name evidence="5" type="ORF">OLMES_3389</name>
</gene>
<sequence>MKKIDYDIPLFPTQYAQLLTNFLQSNPQKPDINQQISILEKSLAALESDFMTLQEILRILGTLPSITEDETLPFQFGKALNFTEHGLLGYVWLAKIDPMQLVDALVQHMSIKLPFFQLTTDRETFCIHIQLHDLWELGEARAFLAKIYFGSIYALAEKICGNVEIECDFSGHGPACLTADGTPTQAHVTWKFDCECNRITLQQVKFMESAEKQQFMQSMLSPDHTVPSEPDSHFDNGNQQHNSLEAIVASLVKKSFKDANIESIALQLGIGSRHLRKQLAAEGTSFKEIKSEIRKKFALLYVTETGISLHDIAQMLGFGDQASFTRAYRSWTGTTPGDARRLATKQPDIQ</sequence>
<dbReference type="Pfam" id="PF12833">
    <property type="entry name" value="HTH_18"/>
    <property type="match status" value="1"/>
</dbReference>
<dbReference type="InterPro" id="IPR032687">
    <property type="entry name" value="AraC-type_N"/>
</dbReference>
<reference evidence="5 6" key="1">
    <citation type="submission" date="2017-05" db="EMBL/GenBank/DDBJ databases">
        <title>Genomic insights into alkan degradation activity of Oleiphilus messinensis.</title>
        <authorList>
            <person name="Kozyavkin S.A."/>
            <person name="Slesarev A.I."/>
            <person name="Golyshin P.N."/>
            <person name="Korzhenkov A."/>
            <person name="Golyshina O.N."/>
            <person name="Toshchakov S.V."/>
        </authorList>
    </citation>
    <scope>NUCLEOTIDE SEQUENCE [LARGE SCALE GENOMIC DNA]</scope>
    <source>
        <strain evidence="5 6">ME102</strain>
    </source>
</reference>
<accession>A0A1Y0IA80</accession>
<dbReference type="InterPro" id="IPR009057">
    <property type="entry name" value="Homeodomain-like_sf"/>
</dbReference>
<dbReference type="OrthoDB" id="6079354at2"/>